<feature type="domain" description="Aminotransferase class I/classII large" evidence="5">
    <location>
        <begin position="65"/>
        <end position="408"/>
    </location>
</feature>
<dbReference type="InterPro" id="IPR015421">
    <property type="entry name" value="PyrdxlP-dep_Trfase_major"/>
</dbReference>
<reference evidence="7" key="1">
    <citation type="journal article" date="2019" name="Int. J. Syst. Evol. Microbiol.">
        <title>The Global Catalogue of Microorganisms (GCM) 10K type strain sequencing project: providing services to taxonomists for standard genome sequencing and annotation.</title>
        <authorList>
            <consortium name="The Broad Institute Genomics Platform"/>
            <consortium name="The Broad Institute Genome Sequencing Center for Infectious Disease"/>
            <person name="Wu L."/>
            <person name="Ma J."/>
        </authorList>
    </citation>
    <scope>NUCLEOTIDE SEQUENCE [LARGE SCALE GENOMIC DNA]</scope>
    <source>
        <strain evidence="7">JCM 17551</strain>
    </source>
</reference>
<keyword evidence="2" id="KW-0032">Aminotransferase</keyword>
<evidence type="ECO:0000256" key="3">
    <source>
        <dbReference type="ARBA" id="ARBA00022679"/>
    </source>
</evidence>
<name>A0ABP7MQ09_9GAMM</name>
<proteinExistence type="predicted"/>
<dbReference type="RefSeq" id="WP_344798893.1">
    <property type="nucleotide sequence ID" value="NZ_BAABBN010000007.1"/>
</dbReference>
<dbReference type="NCBIfam" id="NF006964">
    <property type="entry name" value="PRK09440.1-2"/>
    <property type="match status" value="1"/>
</dbReference>
<dbReference type="Proteomes" id="UP001501565">
    <property type="component" value="Unassembled WGS sequence"/>
</dbReference>
<keyword evidence="7" id="KW-1185">Reference proteome</keyword>
<keyword evidence="4" id="KW-0663">Pyridoxal phosphate</keyword>
<sequence>MSFSSFGKKFTGESGILNLMDDLGSALADPNAKDIIMMGGGNPAHIPEIENIVKKRLVDIAEDQYELQQLIGVYDTPQGEKTFRNALAKLLKSEFGWSLTEDNIALTNGSQSAFFMLFNLLAGEQSDGKNKHILFPMAPEYIGYADAGLSKSFFKAFKPDIELIGDRQFKYRVDFNALEITNETAAICVSRPTNPTGNVVTDEEVEHLNQLAKEHDIPLIIDGAYGTPFPDIIFSQATPVWNDNIILCLSLSKFGLPAARTGIVIAKPEIITALSNINAIMNLATNSIGARLALPLIESGSILHLSQEVIRPFYQERCKQAVEQLETGLQDLPVRIHKPEGAMFLWLWCKDLTVDSQTLYERLKARGVIVVPGQYFFPGIEDPEWKHQQECIRINYSQSPEQVKKGIAIICEELNALYG</sequence>
<evidence type="ECO:0000256" key="2">
    <source>
        <dbReference type="ARBA" id="ARBA00022576"/>
    </source>
</evidence>
<dbReference type="PANTHER" id="PTHR42790:SF4">
    <property type="entry name" value="VALINE--PYRUVATE AMINOTRANSFERASE"/>
    <property type="match status" value="1"/>
</dbReference>
<dbReference type="CDD" id="cd00609">
    <property type="entry name" value="AAT_like"/>
    <property type="match status" value="1"/>
</dbReference>
<evidence type="ECO:0000256" key="4">
    <source>
        <dbReference type="ARBA" id="ARBA00022898"/>
    </source>
</evidence>
<accession>A0ABP7MQ09</accession>
<dbReference type="EMBL" id="BAABBN010000007">
    <property type="protein sequence ID" value="GAA3927793.1"/>
    <property type="molecule type" value="Genomic_DNA"/>
</dbReference>
<comment type="caution">
    <text evidence="6">The sequence shown here is derived from an EMBL/GenBank/DDBJ whole genome shotgun (WGS) entry which is preliminary data.</text>
</comment>
<dbReference type="Pfam" id="PF00155">
    <property type="entry name" value="Aminotran_1_2"/>
    <property type="match status" value="1"/>
</dbReference>
<evidence type="ECO:0000313" key="7">
    <source>
        <dbReference type="Proteomes" id="UP001501565"/>
    </source>
</evidence>
<dbReference type="Gene3D" id="3.40.640.10">
    <property type="entry name" value="Type I PLP-dependent aspartate aminotransferase-like (Major domain)"/>
    <property type="match status" value="1"/>
</dbReference>
<dbReference type="InterPro" id="IPR004839">
    <property type="entry name" value="Aminotransferase_I/II_large"/>
</dbReference>
<dbReference type="SUPFAM" id="SSF53383">
    <property type="entry name" value="PLP-dependent transferases"/>
    <property type="match status" value="1"/>
</dbReference>
<gene>
    <name evidence="6" type="ORF">GCM10022277_25250</name>
</gene>
<comment type="cofactor">
    <cofactor evidence="1">
        <name>pyridoxal 5'-phosphate</name>
        <dbReference type="ChEBI" id="CHEBI:597326"/>
    </cofactor>
</comment>
<dbReference type="InterPro" id="IPR050859">
    <property type="entry name" value="Class-I_PLP-dep_aminotransf"/>
</dbReference>
<evidence type="ECO:0000259" key="5">
    <source>
        <dbReference type="Pfam" id="PF00155"/>
    </source>
</evidence>
<evidence type="ECO:0000313" key="6">
    <source>
        <dbReference type="EMBL" id="GAA3927793.1"/>
    </source>
</evidence>
<dbReference type="PANTHER" id="PTHR42790">
    <property type="entry name" value="AMINOTRANSFERASE"/>
    <property type="match status" value="1"/>
</dbReference>
<dbReference type="InterPro" id="IPR015424">
    <property type="entry name" value="PyrdxlP-dep_Trfase"/>
</dbReference>
<evidence type="ECO:0000256" key="1">
    <source>
        <dbReference type="ARBA" id="ARBA00001933"/>
    </source>
</evidence>
<protein>
    <submittedName>
        <fullName evidence="6">Valine--pyruvate transaminase</fullName>
    </submittedName>
</protein>
<dbReference type="NCBIfam" id="NF006967">
    <property type="entry name" value="PRK09440.1-5"/>
    <property type="match status" value="1"/>
</dbReference>
<organism evidence="6 7">
    <name type="scientific">Litoribacillus peritrichatus</name>
    <dbReference type="NCBI Taxonomy" id="718191"/>
    <lineage>
        <taxon>Bacteria</taxon>
        <taxon>Pseudomonadati</taxon>
        <taxon>Pseudomonadota</taxon>
        <taxon>Gammaproteobacteria</taxon>
        <taxon>Oceanospirillales</taxon>
        <taxon>Oceanospirillaceae</taxon>
        <taxon>Litoribacillus</taxon>
    </lineage>
</organism>
<keyword evidence="3" id="KW-0808">Transferase</keyword>